<evidence type="ECO:0000313" key="10">
    <source>
        <dbReference type="EMBL" id="RSH83844.1"/>
    </source>
</evidence>
<feature type="compositionally biased region" description="Basic and acidic residues" evidence="9">
    <location>
        <begin position="141"/>
        <end position="155"/>
    </location>
</feature>
<proteinExistence type="inferred from homology"/>
<feature type="region of interest" description="Disordered" evidence="9">
    <location>
        <begin position="141"/>
        <end position="203"/>
    </location>
</feature>
<dbReference type="PANTHER" id="PTHR11040">
    <property type="entry name" value="ZINC/IRON TRANSPORTER"/>
    <property type="match status" value="1"/>
</dbReference>
<dbReference type="Proteomes" id="UP000279259">
    <property type="component" value="Unassembled WGS sequence"/>
</dbReference>
<dbReference type="EMBL" id="RSCD01000023">
    <property type="protein sequence ID" value="RSH83844.1"/>
    <property type="molecule type" value="Genomic_DNA"/>
</dbReference>
<dbReference type="STRING" id="1890683.A0A427XY70"/>
<evidence type="ECO:0000256" key="3">
    <source>
        <dbReference type="ARBA" id="ARBA00022448"/>
    </source>
</evidence>
<evidence type="ECO:0000256" key="9">
    <source>
        <dbReference type="SAM" id="MobiDB-lite"/>
    </source>
</evidence>
<comment type="similarity">
    <text evidence="2 8">Belongs to the ZIP transporter (TC 2.A.5) family.</text>
</comment>
<keyword evidence="5 8" id="KW-1133">Transmembrane helix</keyword>
<evidence type="ECO:0000256" key="2">
    <source>
        <dbReference type="ARBA" id="ARBA00006939"/>
    </source>
</evidence>
<comment type="subcellular location">
    <subcellularLocation>
        <location evidence="1 8">Membrane</location>
        <topology evidence="1 8">Multi-pass membrane protein</topology>
    </subcellularLocation>
</comment>
<protein>
    <submittedName>
        <fullName evidence="10">High-affinity Zn(2+) transporter zrt1</fullName>
    </submittedName>
</protein>
<dbReference type="Pfam" id="PF02535">
    <property type="entry name" value="Zip"/>
    <property type="match status" value="1"/>
</dbReference>
<organism evidence="10 11">
    <name type="scientific">Saitozyma podzolica</name>
    <dbReference type="NCBI Taxonomy" id="1890683"/>
    <lineage>
        <taxon>Eukaryota</taxon>
        <taxon>Fungi</taxon>
        <taxon>Dikarya</taxon>
        <taxon>Basidiomycota</taxon>
        <taxon>Agaricomycotina</taxon>
        <taxon>Tremellomycetes</taxon>
        <taxon>Tremellales</taxon>
        <taxon>Trimorphomycetaceae</taxon>
        <taxon>Saitozyma</taxon>
    </lineage>
</organism>
<evidence type="ECO:0000256" key="4">
    <source>
        <dbReference type="ARBA" id="ARBA00022692"/>
    </source>
</evidence>
<evidence type="ECO:0000256" key="7">
    <source>
        <dbReference type="ARBA" id="ARBA00023136"/>
    </source>
</evidence>
<keyword evidence="3 8" id="KW-0813">Transport</keyword>
<feature type="transmembrane region" description="Helical" evidence="8">
    <location>
        <begin position="353"/>
        <end position="373"/>
    </location>
</feature>
<keyword evidence="11" id="KW-1185">Reference proteome</keyword>
<comment type="caution">
    <text evidence="10">The sequence shown here is derived from an EMBL/GenBank/DDBJ whole genome shotgun (WGS) entry which is preliminary data.</text>
</comment>
<dbReference type="GO" id="GO:0005886">
    <property type="term" value="C:plasma membrane"/>
    <property type="evidence" value="ECO:0007669"/>
    <property type="project" value="TreeGrafter"/>
</dbReference>
<dbReference type="InterPro" id="IPR003689">
    <property type="entry name" value="ZIP"/>
</dbReference>
<dbReference type="PANTHER" id="PTHR11040:SF32">
    <property type="entry name" value="ZINC-REGULATED TRANSPORTER 1"/>
    <property type="match status" value="1"/>
</dbReference>
<feature type="transmembrane region" description="Helical" evidence="8">
    <location>
        <begin position="280"/>
        <end position="300"/>
    </location>
</feature>
<dbReference type="NCBIfam" id="TIGR00820">
    <property type="entry name" value="zip"/>
    <property type="match status" value="1"/>
</dbReference>
<feature type="transmembrane region" description="Helical" evidence="8">
    <location>
        <begin position="103"/>
        <end position="123"/>
    </location>
</feature>
<feature type="transmembrane region" description="Helical" evidence="8">
    <location>
        <begin position="63"/>
        <end position="83"/>
    </location>
</feature>
<feature type="transmembrane region" description="Helical" evidence="8">
    <location>
        <begin position="320"/>
        <end position="341"/>
    </location>
</feature>
<evidence type="ECO:0000256" key="1">
    <source>
        <dbReference type="ARBA" id="ARBA00004141"/>
    </source>
</evidence>
<keyword evidence="7 8" id="KW-0472">Membrane</keyword>
<dbReference type="InterPro" id="IPR004698">
    <property type="entry name" value="Zn/Fe_permease_fun/pln"/>
</dbReference>
<dbReference type="OrthoDB" id="448280at2759"/>
<keyword evidence="4 8" id="KW-0812">Transmembrane</keyword>
<accession>A0A427XY70</accession>
<evidence type="ECO:0000313" key="11">
    <source>
        <dbReference type="Proteomes" id="UP000279259"/>
    </source>
</evidence>
<feature type="transmembrane region" description="Helical" evidence="8">
    <location>
        <begin position="244"/>
        <end position="268"/>
    </location>
</feature>
<evidence type="ECO:0000256" key="6">
    <source>
        <dbReference type="ARBA" id="ARBA00023065"/>
    </source>
</evidence>
<keyword evidence="6 8" id="KW-0406">Ion transport</keyword>
<evidence type="ECO:0000256" key="5">
    <source>
        <dbReference type="ARBA" id="ARBA00022989"/>
    </source>
</evidence>
<feature type="transmembrane region" description="Helical" evidence="8">
    <location>
        <begin position="217"/>
        <end position="238"/>
    </location>
</feature>
<dbReference type="GO" id="GO:0005385">
    <property type="term" value="F:zinc ion transmembrane transporter activity"/>
    <property type="evidence" value="ECO:0007669"/>
    <property type="project" value="InterPro"/>
</dbReference>
<dbReference type="AlphaFoldDB" id="A0A427XY70"/>
<gene>
    <name evidence="10" type="primary">ZRT1_4</name>
    <name evidence="10" type="ORF">EHS25_005459</name>
</gene>
<name>A0A427XY70_9TREE</name>
<feature type="compositionally biased region" description="Basic and acidic residues" evidence="9">
    <location>
        <begin position="182"/>
        <end position="200"/>
    </location>
</feature>
<feature type="transmembrane region" description="Helical" evidence="8">
    <location>
        <begin position="31"/>
        <end position="51"/>
    </location>
</feature>
<reference evidence="10 11" key="1">
    <citation type="submission" date="2018-11" db="EMBL/GenBank/DDBJ databases">
        <title>Genome sequence of Saitozyma podzolica DSM 27192.</title>
        <authorList>
            <person name="Aliyu H."/>
            <person name="Gorte O."/>
            <person name="Ochsenreither K."/>
        </authorList>
    </citation>
    <scope>NUCLEOTIDE SEQUENCE [LARGE SCALE GENOMIC DNA]</scope>
    <source>
        <strain evidence="10 11">DSM 27192</strain>
    </source>
</reference>
<evidence type="ECO:0000256" key="8">
    <source>
        <dbReference type="RuleBase" id="RU362088"/>
    </source>
</evidence>
<sequence length="374" mass="39966">MDNSTISDPSADTATDACALDNNTDNFGLRIGAIFIILVTSIIGTLIPIAFRQSRVIPRPVFEFAKFFGSGVIIATAFIHLLAPAWGELTSPCLTGTWTEYDWAPAIAMIAVYGIFFAEVAAYRLGTKRLERLGVAYSSHNDDETDAHAHSHQHDPPLGVDTSGPDTPHHVHPSVSGHHHGHGEGPESPQEKSRDLERSDASTINSLPSQAEAAAQLIAVAVLEFGVVLHSIIIGLTLAVSSEFITLFVVIIFHQMFEGLGLGSRLAGLSLPDNYRWTRYAAALLYAICTPIGVAVGLGLRESYNGNGVAANIVSGILDATSAGILLYTGLVELMAHEIILNPRMMKSSTGKLTYVFGCMMLGSGLMALLGRWA</sequence>